<dbReference type="Pfam" id="PF00072">
    <property type="entry name" value="Response_reg"/>
    <property type="match status" value="1"/>
</dbReference>
<keyword evidence="5" id="KW-0804">Transcription</keyword>
<feature type="modified residue" description="4-aspartylphosphate" evidence="6">
    <location>
        <position position="51"/>
    </location>
</feature>
<feature type="DNA-binding region" description="OmpR/PhoB-type" evidence="7">
    <location>
        <begin position="124"/>
        <end position="222"/>
    </location>
</feature>
<dbReference type="PROSITE" id="PS51755">
    <property type="entry name" value="OMPR_PHOB"/>
    <property type="match status" value="1"/>
</dbReference>
<dbReference type="SMART" id="SM00862">
    <property type="entry name" value="Trans_reg_C"/>
    <property type="match status" value="1"/>
</dbReference>
<dbReference type="InterPro" id="IPR001867">
    <property type="entry name" value="OmpR/PhoB-type_DNA-bd"/>
</dbReference>
<keyword evidence="3" id="KW-0805">Transcription regulation</keyword>
<evidence type="ECO:0000259" key="9">
    <source>
        <dbReference type="PROSITE" id="PS51755"/>
    </source>
</evidence>
<evidence type="ECO:0000259" key="8">
    <source>
        <dbReference type="PROSITE" id="PS50110"/>
    </source>
</evidence>
<proteinExistence type="predicted"/>
<dbReference type="EMBL" id="RJUK01000001">
    <property type="protein sequence ID" value="ROQ21033.1"/>
    <property type="molecule type" value="Genomic_DNA"/>
</dbReference>
<dbReference type="InterPro" id="IPR036388">
    <property type="entry name" value="WH-like_DNA-bd_sf"/>
</dbReference>
<keyword evidence="11" id="KW-1185">Reference proteome</keyword>
<dbReference type="InterPro" id="IPR001789">
    <property type="entry name" value="Sig_transdc_resp-reg_receiver"/>
</dbReference>
<accession>A0A3N1NXX6</accession>
<name>A0A3N1NXX6_9GAMM</name>
<organism evidence="10 11">
    <name type="scientific">Marinimicrobium koreense</name>
    <dbReference type="NCBI Taxonomy" id="306545"/>
    <lineage>
        <taxon>Bacteria</taxon>
        <taxon>Pseudomonadati</taxon>
        <taxon>Pseudomonadota</taxon>
        <taxon>Gammaproteobacteria</taxon>
        <taxon>Cellvibrionales</taxon>
        <taxon>Cellvibrionaceae</taxon>
        <taxon>Marinimicrobium</taxon>
    </lineage>
</organism>
<keyword evidence="2" id="KW-0902">Two-component regulatory system</keyword>
<dbReference type="PROSITE" id="PS50110">
    <property type="entry name" value="RESPONSE_REGULATORY"/>
    <property type="match status" value="1"/>
</dbReference>
<dbReference type="Gene3D" id="1.10.10.10">
    <property type="entry name" value="Winged helix-like DNA-binding domain superfamily/Winged helix DNA-binding domain"/>
    <property type="match status" value="1"/>
</dbReference>
<dbReference type="CDD" id="cd19934">
    <property type="entry name" value="REC_OmpR_EcPhoP-like"/>
    <property type="match status" value="1"/>
</dbReference>
<dbReference type="Pfam" id="PF00486">
    <property type="entry name" value="Trans_reg_C"/>
    <property type="match status" value="1"/>
</dbReference>
<dbReference type="Gene3D" id="3.40.50.2300">
    <property type="match status" value="1"/>
</dbReference>
<dbReference type="GO" id="GO:0032993">
    <property type="term" value="C:protein-DNA complex"/>
    <property type="evidence" value="ECO:0007669"/>
    <property type="project" value="TreeGrafter"/>
</dbReference>
<evidence type="ECO:0000256" key="2">
    <source>
        <dbReference type="ARBA" id="ARBA00023012"/>
    </source>
</evidence>
<dbReference type="RefSeq" id="WP_123638084.1">
    <property type="nucleotide sequence ID" value="NZ_RJUK01000001.1"/>
</dbReference>
<dbReference type="InterPro" id="IPR011006">
    <property type="entry name" value="CheY-like_superfamily"/>
</dbReference>
<evidence type="ECO:0000256" key="3">
    <source>
        <dbReference type="ARBA" id="ARBA00023015"/>
    </source>
</evidence>
<dbReference type="PANTHER" id="PTHR48111:SF71">
    <property type="entry name" value="TRANSCRIPTIONAL REGULATORY PROTEIN PHOP"/>
    <property type="match status" value="1"/>
</dbReference>
<dbReference type="GO" id="GO:0000976">
    <property type="term" value="F:transcription cis-regulatory region binding"/>
    <property type="evidence" value="ECO:0007669"/>
    <property type="project" value="TreeGrafter"/>
</dbReference>
<evidence type="ECO:0000256" key="4">
    <source>
        <dbReference type="ARBA" id="ARBA00023125"/>
    </source>
</evidence>
<sequence length="229" mass="25248">MRLLVVEDDPALRTQIQQQLHAEGFAIDLAPDGREGLFLGQEHPYDLAIIDLGLPDLDGVSLIRTLRAEGHSYPILILTARSAWQDKVEGLEAGADDYLTKPFHPEELRARLNALLRRASGLASSVIEGGPIAIDTIARRVTLNGEPVTLTGYEYQALAYMALNNGKVVSKTELTEHLYDQDFDRDSNVIEVFIGRLRRKLDPDGSLKLITTQRGLGYCLNLPQGSADS</sequence>
<protein>
    <submittedName>
        <fullName evidence="10">Two-component system response regulator PhoP</fullName>
    </submittedName>
</protein>
<evidence type="ECO:0000313" key="10">
    <source>
        <dbReference type="EMBL" id="ROQ21033.1"/>
    </source>
</evidence>
<dbReference type="OrthoDB" id="9802426at2"/>
<evidence type="ECO:0000313" key="11">
    <source>
        <dbReference type="Proteomes" id="UP000273643"/>
    </source>
</evidence>
<dbReference type="GO" id="GO:0005829">
    <property type="term" value="C:cytosol"/>
    <property type="evidence" value="ECO:0007669"/>
    <property type="project" value="TreeGrafter"/>
</dbReference>
<dbReference type="Proteomes" id="UP000273643">
    <property type="component" value="Unassembled WGS sequence"/>
</dbReference>
<gene>
    <name evidence="10" type="ORF">EDC38_1654</name>
</gene>
<dbReference type="GO" id="GO:0006355">
    <property type="term" value="P:regulation of DNA-templated transcription"/>
    <property type="evidence" value="ECO:0007669"/>
    <property type="project" value="InterPro"/>
</dbReference>
<evidence type="ECO:0000256" key="7">
    <source>
        <dbReference type="PROSITE-ProRule" id="PRU01091"/>
    </source>
</evidence>
<keyword evidence="4 7" id="KW-0238">DNA-binding</keyword>
<feature type="domain" description="Response regulatory" evidence="8">
    <location>
        <begin position="2"/>
        <end position="116"/>
    </location>
</feature>
<reference evidence="10 11" key="1">
    <citation type="submission" date="2018-11" db="EMBL/GenBank/DDBJ databases">
        <title>Genomic Encyclopedia of Type Strains, Phase IV (KMG-IV): sequencing the most valuable type-strain genomes for metagenomic binning, comparative biology and taxonomic classification.</title>
        <authorList>
            <person name="Goeker M."/>
        </authorList>
    </citation>
    <scope>NUCLEOTIDE SEQUENCE [LARGE SCALE GENOMIC DNA]</scope>
    <source>
        <strain evidence="10 11">DSM 16974</strain>
    </source>
</reference>
<evidence type="ECO:0000256" key="5">
    <source>
        <dbReference type="ARBA" id="ARBA00023163"/>
    </source>
</evidence>
<dbReference type="CDD" id="cd00383">
    <property type="entry name" value="trans_reg_C"/>
    <property type="match status" value="1"/>
</dbReference>
<feature type="domain" description="OmpR/PhoB-type" evidence="9">
    <location>
        <begin position="124"/>
        <end position="222"/>
    </location>
</feature>
<dbReference type="PANTHER" id="PTHR48111">
    <property type="entry name" value="REGULATOR OF RPOS"/>
    <property type="match status" value="1"/>
</dbReference>
<dbReference type="AlphaFoldDB" id="A0A3N1NXX6"/>
<dbReference type="FunFam" id="3.40.50.2300:FF:000002">
    <property type="entry name" value="DNA-binding response regulator PhoP"/>
    <property type="match status" value="1"/>
</dbReference>
<dbReference type="FunFam" id="1.10.10.10:FF:000005">
    <property type="entry name" value="Two-component system response regulator"/>
    <property type="match status" value="1"/>
</dbReference>
<dbReference type="SUPFAM" id="SSF52172">
    <property type="entry name" value="CheY-like"/>
    <property type="match status" value="1"/>
</dbReference>
<dbReference type="SMART" id="SM00448">
    <property type="entry name" value="REC"/>
    <property type="match status" value="1"/>
</dbReference>
<comment type="caution">
    <text evidence="10">The sequence shown here is derived from an EMBL/GenBank/DDBJ whole genome shotgun (WGS) entry which is preliminary data.</text>
</comment>
<evidence type="ECO:0000256" key="6">
    <source>
        <dbReference type="PROSITE-ProRule" id="PRU00169"/>
    </source>
</evidence>
<dbReference type="GO" id="GO:0000156">
    <property type="term" value="F:phosphorelay response regulator activity"/>
    <property type="evidence" value="ECO:0007669"/>
    <property type="project" value="TreeGrafter"/>
</dbReference>
<dbReference type="InterPro" id="IPR039420">
    <property type="entry name" value="WalR-like"/>
</dbReference>
<evidence type="ECO:0000256" key="1">
    <source>
        <dbReference type="ARBA" id="ARBA00022553"/>
    </source>
</evidence>
<dbReference type="Gene3D" id="6.10.250.690">
    <property type="match status" value="1"/>
</dbReference>
<keyword evidence="1 6" id="KW-0597">Phosphoprotein</keyword>